<name>A0A543ATF3_9ACTN</name>
<sequence>MSRKSVRRAVTLGLSAAALTTASLMTAPPATASIPLCPTDSWCQYTYYSEPERITPVGDAMVDCDGNTEVRGRVTSFVTMSHWPC</sequence>
<organism evidence="2 3">
    <name type="scientific">Stackebrandtia endophytica</name>
    <dbReference type="NCBI Taxonomy" id="1496996"/>
    <lineage>
        <taxon>Bacteria</taxon>
        <taxon>Bacillati</taxon>
        <taxon>Actinomycetota</taxon>
        <taxon>Actinomycetes</taxon>
        <taxon>Glycomycetales</taxon>
        <taxon>Glycomycetaceae</taxon>
        <taxon>Stackebrandtia</taxon>
    </lineage>
</organism>
<dbReference type="EMBL" id="VFOW01000001">
    <property type="protein sequence ID" value="TQL75858.1"/>
    <property type="molecule type" value="Genomic_DNA"/>
</dbReference>
<feature type="chain" id="PRO_5022157260" description="Peptidase inhibitor family I36" evidence="1">
    <location>
        <begin position="33"/>
        <end position="85"/>
    </location>
</feature>
<feature type="signal peptide" evidence="1">
    <location>
        <begin position="1"/>
        <end position="32"/>
    </location>
</feature>
<dbReference type="Proteomes" id="UP000317043">
    <property type="component" value="Unassembled WGS sequence"/>
</dbReference>
<evidence type="ECO:0000256" key="1">
    <source>
        <dbReference type="SAM" id="SignalP"/>
    </source>
</evidence>
<proteinExistence type="predicted"/>
<evidence type="ECO:0000313" key="3">
    <source>
        <dbReference type="Proteomes" id="UP000317043"/>
    </source>
</evidence>
<keyword evidence="1" id="KW-0732">Signal</keyword>
<gene>
    <name evidence="2" type="ORF">FB566_1373</name>
</gene>
<dbReference type="Pfam" id="PF19806">
    <property type="entry name" value="DUF6289"/>
    <property type="match status" value="1"/>
</dbReference>
<reference evidence="2 3" key="1">
    <citation type="submission" date="2019-06" db="EMBL/GenBank/DDBJ databases">
        <title>Sequencing the genomes of 1000 actinobacteria strains.</title>
        <authorList>
            <person name="Klenk H.-P."/>
        </authorList>
    </citation>
    <scope>NUCLEOTIDE SEQUENCE [LARGE SCALE GENOMIC DNA]</scope>
    <source>
        <strain evidence="2 3">DSM 45928</strain>
    </source>
</reference>
<accession>A0A543ATF3</accession>
<evidence type="ECO:0000313" key="2">
    <source>
        <dbReference type="EMBL" id="TQL75858.1"/>
    </source>
</evidence>
<dbReference type="InParanoid" id="A0A543ATF3"/>
<comment type="caution">
    <text evidence="2">The sequence shown here is derived from an EMBL/GenBank/DDBJ whole genome shotgun (WGS) entry which is preliminary data.</text>
</comment>
<keyword evidence="3" id="KW-1185">Reference proteome</keyword>
<dbReference type="InterPro" id="IPR046256">
    <property type="entry name" value="DUF6289"/>
</dbReference>
<dbReference type="AlphaFoldDB" id="A0A543ATF3"/>
<dbReference type="RefSeq" id="WP_142036396.1">
    <property type="nucleotide sequence ID" value="NZ_JBHTGS010000001.1"/>
</dbReference>
<protein>
    <recommendedName>
        <fullName evidence="4">Peptidase inhibitor family I36</fullName>
    </recommendedName>
</protein>
<evidence type="ECO:0008006" key="4">
    <source>
        <dbReference type="Google" id="ProtNLM"/>
    </source>
</evidence>